<evidence type="ECO:0000313" key="2">
    <source>
        <dbReference type="EMBL" id="KAG5179177.1"/>
    </source>
</evidence>
<evidence type="ECO:0000256" key="1">
    <source>
        <dbReference type="SAM" id="MobiDB-lite"/>
    </source>
</evidence>
<accession>A0A835YPJ6</accession>
<proteinExistence type="predicted"/>
<reference evidence="2" key="1">
    <citation type="submission" date="2021-02" db="EMBL/GenBank/DDBJ databases">
        <title>First Annotated Genome of the Yellow-green Alga Tribonema minus.</title>
        <authorList>
            <person name="Mahan K.M."/>
        </authorList>
    </citation>
    <scope>NUCLEOTIDE SEQUENCE</scope>
    <source>
        <strain evidence="2">UTEX B ZZ1240</strain>
    </source>
</reference>
<protein>
    <submittedName>
        <fullName evidence="2">Uncharacterized protein</fullName>
    </submittedName>
</protein>
<evidence type="ECO:0000313" key="3">
    <source>
        <dbReference type="Proteomes" id="UP000664859"/>
    </source>
</evidence>
<organism evidence="2 3">
    <name type="scientific">Tribonema minus</name>
    <dbReference type="NCBI Taxonomy" id="303371"/>
    <lineage>
        <taxon>Eukaryota</taxon>
        <taxon>Sar</taxon>
        <taxon>Stramenopiles</taxon>
        <taxon>Ochrophyta</taxon>
        <taxon>PX clade</taxon>
        <taxon>Xanthophyceae</taxon>
        <taxon>Tribonematales</taxon>
        <taxon>Tribonemataceae</taxon>
        <taxon>Tribonema</taxon>
    </lineage>
</organism>
<dbReference type="EMBL" id="JAFCMP010000490">
    <property type="protein sequence ID" value="KAG5179177.1"/>
    <property type="molecule type" value="Genomic_DNA"/>
</dbReference>
<gene>
    <name evidence="2" type="ORF">JKP88DRAFT_280511</name>
</gene>
<dbReference type="AlphaFoldDB" id="A0A835YPJ6"/>
<feature type="region of interest" description="Disordered" evidence="1">
    <location>
        <begin position="551"/>
        <end position="577"/>
    </location>
</feature>
<name>A0A835YPJ6_9STRA</name>
<comment type="caution">
    <text evidence="2">The sequence shown here is derived from an EMBL/GenBank/DDBJ whole genome shotgun (WGS) entry which is preliminary data.</text>
</comment>
<sequence>MTENHRNDTYYPGVRPSGSHDFNSMMGYTGQRVIIFDDVSPGQMDYTARRLPAARVSNAGMEDVIVKSAILYWRNELQALQVALQVCTCALELFVVSPDLQDVLDHDSRRHLAQICSGQFQRHIDDVNNRADDGVTAAGACRLKLMTDANVRRMTVLERLLQTEECKSVLVNVLDVPAEVDSAPFAALKHLSGKLAQVVVIENSGGVAAAQEIFDTNENILWLGISGSSFVIEFNRQQRFAPFARRYNTAKNIGRPQLLLLHESTTWETEFTREIEVVEPPYRDRLFSYFEHGRWTQVDVLEWTVGITLMNMAGHSKDRTHDFDKKTAATNLRAAFKRCHTSACNCGRPEWTVGITLMNMAGHSKDRTHDFDKKTAATNLRAAFKRCHTSACNCGRPECDAVMVLRGVHAASPDRADNTFGYCHPGQVNSTSKRMNRLIKNIKDEHRTEAERSQVVQYNGTIRKQQLDKGDAQGMMHFTNVPNQASPDRIDNSNPFYDLDNVRLVCQSCNYSENDYSRVHVERPSANNPAEYALDISKVIVYLTSVIAAEERKENDTRKRAQAKKASKATQDTQDTM</sequence>
<dbReference type="Proteomes" id="UP000664859">
    <property type="component" value="Unassembled WGS sequence"/>
</dbReference>
<keyword evidence="3" id="KW-1185">Reference proteome</keyword>